<dbReference type="GO" id="GO:0016197">
    <property type="term" value="P:endosomal transport"/>
    <property type="evidence" value="ECO:0007669"/>
    <property type="project" value="TreeGrafter"/>
</dbReference>
<dbReference type="InterPro" id="IPR038132">
    <property type="entry name" value="Vps16_C_sf"/>
</dbReference>
<evidence type="ECO:0000313" key="6">
    <source>
        <dbReference type="Proteomes" id="UP001515480"/>
    </source>
</evidence>
<dbReference type="InterPro" id="IPR006925">
    <property type="entry name" value="Vps16_C"/>
</dbReference>
<dbReference type="GO" id="GO:0030897">
    <property type="term" value="C:HOPS complex"/>
    <property type="evidence" value="ECO:0007669"/>
    <property type="project" value="TreeGrafter"/>
</dbReference>
<dbReference type="PIRSF" id="PIRSF007949">
    <property type="entry name" value="VPS16"/>
    <property type="match status" value="1"/>
</dbReference>
<dbReference type="Pfam" id="PF04840">
    <property type="entry name" value="Vps16_C"/>
    <property type="match status" value="1"/>
</dbReference>
<dbReference type="InterPro" id="IPR006926">
    <property type="entry name" value="Vps16_N"/>
</dbReference>
<proteinExistence type="inferred from homology"/>
<sequence length="806" mass="88319">MRWSLDAPLSQYTCAAMQCGGPIALLHGDGSARGARMRIFTGGGVPLSAWEWDYGRVRKLGWTPSSELACVLESGRVLLWSLHGARLAEFGLGAACEQQGVLQCEMLSDGLVALTAAFQLVALLSFTSRKIVGLADARLASPPCALACLERTAHERTARCPEVLLATASRTILRVDETDVEDQLLVSGPFVKLAPSPNGNFLAAFSASGSLLVFSSDFSRNLSEFETKSERPPRQLVWCGGDSLLLGWDRLLVMVGPYGDCVKYFHDSPLLLLPELDCVRIVSAQETELLQRVPAETEAIFKPGSLSAAARLLEASEAFAQRSPRSDELLRSVGDELLPAIQVCLRAAHFELSTPVQQQLLRAASFGKVYADGSESAEFIKACKQLRVLNALRAPEVGMMITWAQYELIGPRRVLYRLLAQHQHLLAHRIASYLRLPRMAPVITHHWGCAKIHAAPPSVSDEALVGALMPKLRGCTGVALAEVAAEAHRVGRRGLATLLLEHETSAARQVPLLLRMDELPLALRKAVSSADTELMQLVILHAKAALPMDAFFNLLLPHAEARRLFVSFCEARDGDLLKSFYYHADLPLDAAAIAIKEAYRAAGWSERMRALTIALQFFTHTSASKEPTSALYAKQLDEQIRLLEVQRRLEAETHGAPPPPGAPPPAASALFRFVDTPLNETIYKCFCYNKTDVAEQLRSDFKVPEKRWWLLKVRGLAHAHAWAALWDACPKRPPVIGFKPFAEACIAQKKFDEAARYALKLAPADAVTTLLRIGNVDAARSVAVSVREKQPELLSTVNAHVEKARS</sequence>
<reference evidence="5 6" key="1">
    <citation type="journal article" date="2024" name="Science">
        <title>Giant polyketide synthase enzymes in the biosynthesis of giant marine polyether toxins.</title>
        <authorList>
            <person name="Fallon T.R."/>
            <person name="Shende V.V."/>
            <person name="Wierzbicki I.H."/>
            <person name="Pendleton A.L."/>
            <person name="Watervoot N.F."/>
            <person name="Auber R.P."/>
            <person name="Gonzalez D.J."/>
            <person name="Wisecaver J.H."/>
            <person name="Moore B.S."/>
        </authorList>
    </citation>
    <scope>NUCLEOTIDE SEQUENCE [LARGE SCALE GENOMIC DNA]</scope>
    <source>
        <strain evidence="5 6">12B1</strain>
    </source>
</reference>
<comment type="caution">
    <text evidence="5">The sequence shown here is derived from an EMBL/GenBank/DDBJ whole genome shotgun (WGS) entry which is preliminary data.</text>
</comment>
<name>A0AB34IVS2_PRYPA</name>
<protein>
    <recommendedName>
        <fullName evidence="7">Vacuolar protein sorting-associated protein 16 homolog</fullName>
    </recommendedName>
</protein>
<dbReference type="SUPFAM" id="SSF50978">
    <property type="entry name" value="WD40 repeat-like"/>
    <property type="match status" value="1"/>
</dbReference>
<dbReference type="Pfam" id="PF04841">
    <property type="entry name" value="Vps16_N"/>
    <property type="match status" value="1"/>
</dbReference>
<dbReference type="PANTHER" id="PTHR12811:SF0">
    <property type="entry name" value="VACUOLAR PROTEIN SORTING-ASSOCIATED PROTEIN 16 HOMOLOG"/>
    <property type="match status" value="1"/>
</dbReference>
<dbReference type="PANTHER" id="PTHR12811">
    <property type="entry name" value="VACUOLAR PROTEIN SORTING VPS16"/>
    <property type="match status" value="1"/>
</dbReference>
<dbReference type="GO" id="GO:0005765">
    <property type="term" value="C:lysosomal membrane"/>
    <property type="evidence" value="ECO:0007669"/>
    <property type="project" value="TreeGrafter"/>
</dbReference>
<feature type="domain" description="Vps16 C-terminal" evidence="3">
    <location>
        <begin position="480"/>
        <end position="801"/>
    </location>
</feature>
<comment type="similarity">
    <text evidence="1 2">Belongs to the VPS16 family.</text>
</comment>
<evidence type="ECO:0000259" key="4">
    <source>
        <dbReference type="Pfam" id="PF04841"/>
    </source>
</evidence>
<dbReference type="EMBL" id="JBGBPQ010000018">
    <property type="protein sequence ID" value="KAL1507291.1"/>
    <property type="molecule type" value="Genomic_DNA"/>
</dbReference>
<dbReference type="InterPro" id="IPR036322">
    <property type="entry name" value="WD40_repeat_dom_sf"/>
</dbReference>
<keyword evidence="6" id="KW-1185">Reference proteome</keyword>
<evidence type="ECO:0000313" key="5">
    <source>
        <dbReference type="EMBL" id="KAL1507291.1"/>
    </source>
</evidence>
<dbReference type="Gene3D" id="1.10.150.780">
    <property type="entry name" value="Vps16, C-terminal region"/>
    <property type="match status" value="1"/>
</dbReference>
<organism evidence="5 6">
    <name type="scientific">Prymnesium parvum</name>
    <name type="common">Toxic golden alga</name>
    <dbReference type="NCBI Taxonomy" id="97485"/>
    <lineage>
        <taxon>Eukaryota</taxon>
        <taxon>Haptista</taxon>
        <taxon>Haptophyta</taxon>
        <taxon>Prymnesiophyceae</taxon>
        <taxon>Prymnesiales</taxon>
        <taxon>Prymnesiaceae</taxon>
        <taxon>Prymnesium</taxon>
    </lineage>
</organism>
<gene>
    <name evidence="5" type="ORF">AB1Y20_008137</name>
</gene>
<dbReference type="GO" id="GO:0003779">
    <property type="term" value="F:actin binding"/>
    <property type="evidence" value="ECO:0007669"/>
    <property type="project" value="TreeGrafter"/>
</dbReference>
<dbReference type="Proteomes" id="UP001515480">
    <property type="component" value="Unassembled WGS sequence"/>
</dbReference>
<evidence type="ECO:0000256" key="2">
    <source>
        <dbReference type="PIRNR" id="PIRNR007949"/>
    </source>
</evidence>
<dbReference type="GO" id="GO:0005768">
    <property type="term" value="C:endosome"/>
    <property type="evidence" value="ECO:0007669"/>
    <property type="project" value="TreeGrafter"/>
</dbReference>
<dbReference type="GO" id="GO:0006886">
    <property type="term" value="P:intracellular protein transport"/>
    <property type="evidence" value="ECO:0007669"/>
    <property type="project" value="InterPro"/>
</dbReference>
<dbReference type="InterPro" id="IPR016534">
    <property type="entry name" value="VPS16"/>
</dbReference>
<evidence type="ECO:0000256" key="1">
    <source>
        <dbReference type="ARBA" id="ARBA00009250"/>
    </source>
</evidence>
<dbReference type="GO" id="GO:0042144">
    <property type="term" value="P:vacuole fusion, non-autophagic"/>
    <property type="evidence" value="ECO:0007669"/>
    <property type="project" value="TreeGrafter"/>
</dbReference>
<evidence type="ECO:0008006" key="7">
    <source>
        <dbReference type="Google" id="ProtNLM"/>
    </source>
</evidence>
<feature type="domain" description="Vps16 N-terminal" evidence="4">
    <location>
        <begin position="1"/>
        <end position="379"/>
    </location>
</feature>
<dbReference type="AlphaFoldDB" id="A0AB34IVS2"/>
<evidence type="ECO:0000259" key="3">
    <source>
        <dbReference type="Pfam" id="PF04840"/>
    </source>
</evidence>
<accession>A0AB34IVS2</accession>